<evidence type="ECO:0000256" key="6">
    <source>
        <dbReference type="SAM" id="MobiDB-lite"/>
    </source>
</evidence>
<dbReference type="EMBL" id="BONX01000036">
    <property type="protein sequence ID" value="GIG98626.1"/>
    <property type="molecule type" value="Genomic_DNA"/>
</dbReference>
<protein>
    <submittedName>
        <fullName evidence="8">Oxidoreductase</fullName>
    </submittedName>
</protein>
<evidence type="ECO:0000256" key="4">
    <source>
        <dbReference type="ARBA" id="ARBA00022827"/>
    </source>
</evidence>
<dbReference type="InterPro" id="IPR051169">
    <property type="entry name" value="NADH-Q_oxidoreductase"/>
</dbReference>
<evidence type="ECO:0000256" key="3">
    <source>
        <dbReference type="ARBA" id="ARBA00022630"/>
    </source>
</evidence>
<feature type="compositionally biased region" description="Gly residues" evidence="6">
    <location>
        <begin position="406"/>
        <end position="420"/>
    </location>
</feature>
<keyword evidence="5" id="KW-0560">Oxidoreductase</keyword>
<evidence type="ECO:0000256" key="5">
    <source>
        <dbReference type="ARBA" id="ARBA00023002"/>
    </source>
</evidence>
<organism evidence="8 9">
    <name type="scientific">Plantactinospora mayteni</name>
    <dbReference type="NCBI Taxonomy" id="566021"/>
    <lineage>
        <taxon>Bacteria</taxon>
        <taxon>Bacillati</taxon>
        <taxon>Actinomycetota</taxon>
        <taxon>Actinomycetes</taxon>
        <taxon>Micromonosporales</taxon>
        <taxon>Micromonosporaceae</taxon>
        <taxon>Plantactinospora</taxon>
    </lineage>
</organism>
<comment type="cofactor">
    <cofactor evidence="1">
        <name>FAD</name>
        <dbReference type="ChEBI" id="CHEBI:57692"/>
    </cofactor>
</comment>
<dbReference type="PANTHER" id="PTHR42913">
    <property type="entry name" value="APOPTOSIS-INDUCING FACTOR 1"/>
    <property type="match status" value="1"/>
</dbReference>
<dbReference type="RefSeq" id="WP_203860068.1">
    <property type="nucleotide sequence ID" value="NZ_BAAAZQ010000006.1"/>
</dbReference>
<reference evidence="8 9" key="1">
    <citation type="submission" date="2021-01" db="EMBL/GenBank/DDBJ databases">
        <title>Whole genome shotgun sequence of Plantactinospora mayteni NBRC 109088.</title>
        <authorList>
            <person name="Komaki H."/>
            <person name="Tamura T."/>
        </authorList>
    </citation>
    <scope>NUCLEOTIDE SEQUENCE [LARGE SCALE GENOMIC DNA]</scope>
    <source>
        <strain evidence="8 9">NBRC 109088</strain>
    </source>
</reference>
<gene>
    <name evidence="8" type="ORF">Pma05_51990</name>
</gene>
<feature type="compositionally biased region" description="Low complexity" evidence="6">
    <location>
        <begin position="396"/>
        <end position="405"/>
    </location>
</feature>
<evidence type="ECO:0000313" key="8">
    <source>
        <dbReference type="EMBL" id="GIG98626.1"/>
    </source>
</evidence>
<evidence type="ECO:0000256" key="1">
    <source>
        <dbReference type="ARBA" id="ARBA00001974"/>
    </source>
</evidence>
<feature type="region of interest" description="Disordered" evidence="6">
    <location>
        <begin position="391"/>
        <end position="420"/>
    </location>
</feature>
<dbReference type="InterPro" id="IPR023753">
    <property type="entry name" value="FAD/NAD-binding_dom"/>
</dbReference>
<evidence type="ECO:0000313" key="9">
    <source>
        <dbReference type="Proteomes" id="UP000621500"/>
    </source>
</evidence>
<comment type="caution">
    <text evidence="8">The sequence shown here is derived from an EMBL/GenBank/DDBJ whole genome shotgun (WGS) entry which is preliminary data.</text>
</comment>
<dbReference type="SUPFAM" id="SSF51905">
    <property type="entry name" value="FAD/NAD(P)-binding domain"/>
    <property type="match status" value="1"/>
</dbReference>
<sequence>MAPNPNGPRIVVLGGGYTGTMAAIRLARRTRRSGGRVTLVNPSTRFTERLRMHQIGTGQRLVDHQIPDLLRGTGVEFRPGRATAIDRERRKVRLATADGDRGIGYDILVYALGSVADHVTVPGADAHAYTLDSPATAARLAARLSELDGRGGGTVAVCGAGLTGIEAAAEIAENRPGLRVVLLTRATPGAMMGDRARARLHRSLDRLGIEVRTEVEVVRVLPDAVELADGELVPVDACLWTTGFVAPPLAAEAGLTVDPRGRIVVDPTLRALSDPAVYAVGDAAAIQAPWGTLHGTCQSGIPSAAHAADTIARRLRGRDGRPFRFGYLHQPVSLGRRDAVIQFTHPDDTPNRWYLAGRWAALYKEVVTSSPTPTYRLSRWLTVPLRAISRNGSVRGGTSRATTGSTGLGRAGGDGLSRSA</sequence>
<comment type="similarity">
    <text evidence="2">Belongs to the NADH dehydrogenase family.</text>
</comment>
<name>A0ABQ4EVF3_9ACTN</name>
<evidence type="ECO:0000256" key="2">
    <source>
        <dbReference type="ARBA" id="ARBA00005272"/>
    </source>
</evidence>
<feature type="domain" description="FAD/NAD(P)-binding" evidence="7">
    <location>
        <begin position="9"/>
        <end position="308"/>
    </location>
</feature>
<dbReference type="PANTHER" id="PTHR42913:SF3">
    <property type="entry name" value="64 KDA MITOCHONDRIAL NADH DEHYDROGENASE (EUROFUNG)"/>
    <property type="match status" value="1"/>
</dbReference>
<dbReference type="InterPro" id="IPR036188">
    <property type="entry name" value="FAD/NAD-bd_sf"/>
</dbReference>
<accession>A0ABQ4EVF3</accession>
<evidence type="ECO:0000259" key="7">
    <source>
        <dbReference type="Pfam" id="PF07992"/>
    </source>
</evidence>
<keyword evidence="4" id="KW-0274">FAD</keyword>
<keyword evidence="9" id="KW-1185">Reference proteome</keyword>
<dbReference type="Gene3D" id="3.50.50.100">
    <property type="match status" value="1"/>
</dbReference>
<dbReference type="PRINTS" id="PR00411">
    <property type="entry name" value="PNDRDTASEI"/>
</dbReference>
<dbReference type="Pfam" id="PF07992">
    <property type="entry name" value="Pyr_redox_2"/>
    <property type="match status" value="1"/>
</dbReference>
<dbReference type="PRINTS" id="PR00368">
    <property type="entry name" value="FADPNR"/>
</dbReference>
<dbReference type="Proteomes" id="UP000621500">
    <property type="component" value="Unassembled WGS sequence"/>
</dbReference>
<proteinExistence type="inferred from homology"/>
<keyword evidence="3" id="KW-0285">Flavoprotein</keyword>